<dbReference type="RefSeq" id="WP_095277144.1">
    <property type="nucleotide sequence ID" value="NZ_CP047655.1"/>
</dbReference>
<evidence type="ECO:0000313" key="2">
    <source>
        <dbReference type="Proteomes" id="UP000215771"/>
    </source>
</evidence>
<comment type="caution">
    <text evidence="1">The sequence shown here is derived from an EMBL/GenBank/DDBJ whole genome shotgun (WGS) entry which is preliminary data.</text>
</comment>
<dbReference type="Pfam" id="PF21997">
    <property type="entry name" value="DUF6928"/>
    <property type="match status" value="1"/>
</dbReference>
<accession>A0A269PDF6</accession>
<sequence length="284" mass="30838">MSYPAIVTVWFVSTDDPAAVLRSEPKADRGFGRKLLSQINPAWPITPIGEFPLNRSSTPGPAEFYIAGYPGVAVVQTFVESMDTVTDASEVTAHLREALPATDTYVFAQGTDSDYAGFAHYAGAQVRRALAATREVVLEDVGLPDPFEAPYWAGEKAEQLGGITLPFEPSDLTDAAQEAWLGVPVSPEGPDVHVVGYAIDGRPEPKIGPAKPRTKSVNEVAARFADTEKDYDDYEVEAPEEDGHEFAQLADASLAATKRIGRGLSRRLKRLAAQIQDRIRHSDR</sequence>
<dbReference type="Proteomes" id="UP000215771">
    <property type="component" value="Unassembled WGS sequence"/>
</dbReference>
<protein>
    <submittedName>
        <fullName evidence="1">Uncharacterized protein</fullName>
    </submittedName>
</protein>
<name>A0A269PDF6_9CORY</name>
<reference evidence="1 2" key="1">
    <citation type="submission" date="2017-08" db="EMBL/GenBank/DDBJ databases">
        <authorList>
            <person name="de Groot N.N."/>
        </authorList>
    </citation>
    <scope>NUCLEOTIDE SEQUENCE [LARGE SCALE GENOMIC DNA]</scope>
    <source>
        <strain evidence="1 2">NBT06-6</strain>
    </source>
</reference>
<proteinExistence type="predicted"/>
<gene>
    <name evidence="1" type="ORF">CIG21_06530</name>
</gene>
<dbReference type="InterPro" id="IPR053847">
    <property type="entry name" value="DUF6928"/>
</dbReference>
<dbReference type="AlphaFoldDB" id="A0A269PDF6"/>
<evidence type="ECO:0000313" key="1">
    <source>
        <dbReference type="EMBL" id="PAJ70076.1"/>
    </source>
</evidence>
<dbReference type="EMBL" id="NQMQ01000011">
    <property type="protein sequence ID" value="PAJ70076.1"/>
    <property type="molecule type" value="Genomic_DNA"/>
</dbReference>
<organism evidence="1 2">
    <name type="scientific">Corynebacterium hadale</name>
    <dbReference type="NCBI Taxonomy" id="2026255"/>
    <lineage>
        <taxon>Bacteria</taxon>
        <taxon>Bacillati</taxon>
        <taxon>Actinomycetota</taxon>
        <taxon>Actinomycetes</taxon>
        <taxon>Mycobacteriales</taxon>
        <taxon>Corynebacteriaceae</taxon>
        <taxon>Corynebacterium</taxon>
    </lineage>
</organism>